<proteinExistence type="predicted"/>
<reference evidence="3" key="1">
    <citation type="submission" date="2016-11" db="UniProtKB">
        <authorList>
            <consortium name="WormBaseParasite"/>
        </authorList>
    </citation>
    <scope>IDENTIFICATION</scope>
</reference>
<dbReference type="AlphaFoldDB" id="A0A1I7Y7X7"/>
<evidence type="ECO:0000313" key="3">
    <source>
        <dbReference type="WBParaSite" id="L893_g1355.t1"/>
    </source>
</evidence>
<protein>
    <submittedName>
        <fullName evidence="3">Secreted protein</fullName>
    </submittedName>
</protein>
<sequence>MLCWTDGAVVCGLFLLLIMTAESFSRELPFALVFYGSRFKLQSAPLAPQAAELIGNQIDLGHRRGLYDSRVVLFASRFGVFSGWNTNPVLDTCQWFRGETVSHGKVVFSFKIFIDISKFLSRKDIETPATN</sequence>
<evidence type="ECO:0000256" key="1">
    <source>
        <dbReference type="SAM" id="SignalP"/>
    </source>
</evidence>
<feature type="chain" id="PRO_5009311823" evidence="1">
    <location>
        <begin position="24"/>
        <end position="131"/>
    </location>
</feature>
<evidence type="ECO:0000313" key="2">
    <source>
        <dbReference type="Proteomes" id="UP000095287"/>
    </source>
</evidence>
<feature type="signal peptide" evidence="1">
    <location>
        <begin position="1"/>
        <end position="23"/>
    </location>
</feature>
<dbReference type="Proteomes" id="UP000095287">
    <property type="component" value="Unplaced"/>
</dbReference>
<accession>A0A1I7Y7X7</accession>
<keyword evidence="2" id="KW-1185">Reference proteome</keyword>
<dbReference type="WBParaSite" id="L893_g1355.t1">
    <property type="protein sequence ID" value="L893_g1355.t1"/>
    <property type="gene ID" value="L893_g1355"/>
</dbReference>
<organism evidence="2 3">
    <name type="scientific">Steinernema glaseri</name>
    <dbReference type="NCBI Taxonomy" id="37863"/>
    <lineage>
        <taxon>Eukaryota</taxon>
        <taxon>Metazoa</taxon>
        <taxon>Ecdysozoa</taxon>
        <taxon>Nematoda</taxon>
        <taxon>Chromadorea</taxon>
        <taxon>Rhabditida</taxon>
        <taxon>Tylenchina</taxon>
        <taxon>Panagrolaimomorpha</taxon>
        <taxon>Strongyloidoidea</taxon>
        <taxon>Steinernematidae</taxon>
        <taxon>Steinernema</taxon>
    </lineage>
</organism>
<keyword evidence="1" id="KW-0732">Signal</keyword>
<name>A0A1I7Y7X7_9BILA</name>